<keyword evidence="2" id="KW-1185">Reference proteome</keyword>
<gene>
    <name evidence="1" type="ORF">PMACD_LOCUS10310</name>
</gene>
<evidence type="ECO:0000313" key="1">
    <source>
        <dbReference type="EMBL" id="CAF4889314.1"/>
    </source>
</evidence>
<accession>A0A821UG01</accession>
<dbReference type="Proteomes" id="UP000663880">
    <property type="component" value="Unassembled WGS sequence"/>
</dbReference>
<proteinExistence type="predicted"/>
<name>A0A821UG01_9NEOP</name>
<sequence length="72" mass="7941">MAQLCESPKTLSERIFKLQSNTKKTSKSRYTNKKLPICLARDAIRALEGCLSDLELSSDDEGPVGPASEQEL</sequence>
<organism evidence="1 2">
    <name type="scientific">Pieris macdunnoughi</name>
    <dbReference type="NCBI Taxonomy" id="345717"/>
    <lineage>
        <taxon>Eukaryota</taxon>
        <taxon>Metazoa</taxon>
        <taxon>Ecdysozoa</taxon>
        <taxon>Arthropoda</taxon>
        <taxon>Hexapoda</taxon>
        <taxon>Insecta</taxon>
        <taxon>Pterygota</taxon>
        <taxon>Neoptera</taxon>
        <taxon>Endopterygota</taxon>
        <taxon>Lepidoptera</taxon>
        <taxon>Glossata</taxon>
        <taxon>Ditrysia</taxon>
        <taxon>Papilionoidea</taxon>
        <taxon>Pieridae</taxon>
        <taxon>Pierinae</taxon>
        <taxon>Pieris</taxon>
    </lineage>
</organism>
<evidence type="ECO:0000313" key="2">
    <source>
        <dbReference type="Proteomes" id="UP000663880"/>
    </source>
</evidence>
<dbReference type="AlphaFoldDB" id="A0A821UG01"/>
<dbReference type="OrthoDB" id="123207at2759"/>
<comment type="caution">
    <text evidence="1">The sequence shown here is derived from an EMBL/GenBank/DDBJ whole genome shotgun (WGS) entry which is preliminary data.</text>
</comment>
<protein>
    <submittedName>
        <fullName evidence="1">Uncharacterized protein</fullName>
    </submittedName>
</protein>
<dbReference type="EMBL" id="CAJOBZ010000031">
    <property type="protein sequence ID" value="CAF4889314.1"/>
    <property type="molecule type" value="Genomic_DNA"/>
</dbReference>
<reference evidence="1" key="1">
    <citation type="submission" date="2021-02" db="EMBL/GenBank/DDBJ databases">
        <authorList>
            <person name="Steward A R."/>
        </authorList>
    </citation>
    <scope>NUCLEOTIDE SEQUENCE</scope>
</reference>